<dbReference type="SUPFAM" id="SSF46785">
    <property type="entry name" value="Winged helix' DNA-binding domain"/>
    <property type="match status" value="1"/>
</dbReference>
<evidence type="ECO:0000313" key="4">
    <source>
        <dbReference type="EMBL" id="MBB3937914.1"/>
    </source>
</evidence>
<evidence type="ECO:0000259" key="3">
    <source>
        <dbReference type="Pfam" id="PF08220"/>
    </source>
</evidence>
<dbReference type="GO" id="GO:0003700">
    <property type="term" value="F:DNA-binding transcription factor activity"/>
    <property type="evidence" value="ECO:0007669"/>
    <property type="project" value="InterPro"/>
</dbReference>
<dbReference type="OrthoDB" id="7065621at2"/>
<name>A0A7W6BXI9_9HYPH</name>
<organism evidence="4 5">
    <name type="scientific">Aureimonas phyllosphaerae</name>
    <dbReference type="NCBI Taxonomy" id="1166078"/>
    <lineage>
        <taxon>Bacteria</taxon>
        <taxon>Pseudomonadati</taxon>
        <taxon>Pseudomonadota</taxon>
        <taxon>Alphaproteobacteria</taxon>
        <taxon>Hyphomicrobiales</taxon>
        <taxon>Aurantimonadaceae</taxon>
        <taxon>Aureimonas</taxon>
    </lineage>
</organism>
<dbReference type="RefSeq" id="WP_090966190.1">
    <property type="nucleotide sequence ID" value="NZ_FOOA01000025.1"/>
</dbReference>
<dbReference type="Pfam" id="PF08220">
    <property type="entry name" value="HTH_DeoR"/>
    <property type="match status" value="1"/>
</dbReference>
<dbReference type="InterPro" id="IPR036390">
    <property type="entry name" value="WH_DNA-bd_sf"/>
</dbReference>
<keyword evidence="5" id="KW-1185">Reference proteome</keyword>
<protein>
    <submittedName>
        <fullName evidence="4">Putative ArsR family transcriptional regulator</fullName>
    </submittedName>
</protein>
<accession>A0A7W6BXI9</accession>
<evidence type="ECO:0000256" key="1">
    <source>
        <dbReference type="ARBA" id="ARBA00023015"/>
    </source>
</evidence>
<evidence type="ECO:0000256" key="2">
    <source>
        <dbReference type="ARBA" id="ARBA00023163"/>
    </source>
</evidence>
<reference evidence="4 5" key="1">
    <citation type="submission" date="2020-08" db="EMBL/GenBank/DDBJ databases">
        <title>Genomic Encyclopedia of Type Strains, Phase IV (KMG-IV): sequencing the most valuable type-strain genomes for metagenomic binning, comparative biology and taxonomic classification.</title>
        <authorList>
            <person name="Goeker M."/>
        </authorList>
    </citation>
    <scope>NUCLEOTIDE SEQUENCE [LARGE SCALE GENOMIC DNA]</scope>
    <source>
        <strain evidence="4 5">DSM 25024</strain>
    </source>
</reference>
<feature type="domain" description="HTH deoR-type" evidence="3">
    <location>
        <begin position="49"/>
        <end position="71"/>
    </location>
</feature>
<dbReference type="EMBL" id="JACIDO010000013">
    <property type="protein sequence ID" value="MBB3937914.1"/>
    <property type="molecule type" value="Genomic_DNA"/>
</dbReference>
<proteinExistence type="predicted"/>
<gene>
    <name evidence="4" type="ORF">GGR05_004083</name>
</gene>
<comment type="caution">
    <text evidence="4">The sequence shown here is derived from an EMBL/GenBank/DDBJ whole genome shotgun (WGS) entry which is preliminary data.</text>
</comment>
<evidence type="ECO:0000313" key="5">
    <source>
        <dbReference type="Proteomes" id="UP000531216"/>
    </source>
</evidence>
<dbReference type="Proteomes" id="UP000531216">
    <property type="component" value="Unassembled WGS sequence"/>
</dbReference>
<keyword evidence="2" id="KW-0804">Transcription</keyword>
<keyword evidence="1" id="KW-0805">Transcription regulation</keyword>
<dbReference type="InterPro" id="IPR001034">
    <property type="entry name" value="DeoR_HTH"/>
</dbReference>
<dbReference type="AlphaFoldDB" id="A0A7W6BXI9"/>
<sequence>MTGARTATLADDILGVLRVRNSAGGMTYYVANVLRSTPRDRDTHTRRPGISTATVRRELERLEKAGKVKRVQTVYQRMICWALA</sequence>